<comment type="caution">
    <text evidence="2">The sequence shown here is derived from an EMBL/GenBank/DDBJ whole genome shotgun (WGS) entry which is preliminary data.</text>
</comment>
<sequence>MVATVLPEGATDKTVTFSSSDTSIASVTPKQGKVAGVAKGTATITGTTVNGKTATCEVTVTEAGGGA</sequence>
<protein>
    <recommendedName>
        <fullName evidence="1">BIG2 domain-containing protein</fullName>
    </recommendedName>
</protein>
<dbReference type="EMBL" id="LEPB01000004">
    <property type="protein sequence ID" value="RCA11025.1"/>
    <property type="molecule type" value="Genomic_DNA"/>
</dbReference>
<dbReference type="SUPFAM" id="SSF49373">
    <property type="entry name" value="Invasin/intimin cell-adhesion fragments"/>
    <property type="match status" value="1"/>
</dbReference>
<evidence type="ECO:0000313" key="2">
    <source>
        <dbReference type="EMBL" id="RCA11025.1"/>
    </source>
</evidence>
<dbReference type="Pfam" id="PF02368">
    <property type="entry name" value="Big_2"/>
    <property type="match status" value="1"/>
</dbReference>
<dbReference type="Gene3D" id="2.60.40.1080">
    <property type="match status" value="1"/>
</dbReference>
<dbReference type="InterPro" id="IPR003343">
    <property type="entry name" value="Big_2"/>
</dbReference>
<evidence type="ECO:0000259" key="1">
    <source>
        <dbReference type="Pfam" id="PF02368"/>
    </source>
</evidence>
<name>A0A367CEG6_9ENTE</name>
<reference evidence="2 3" key="1">
    <citation type="submission" date="2015-06" db="EMBL/GenBank/DDBJ databases">
        <title>The Genome Sequence of Enterococcus durans 4EA1.</title>
        <authorList>
            <consortium name="The Broad Institute Genomics Platform"/>
            <consortium name="The Broad Institute Genome Sequencing Center for Infectious Disease"/>
            <person name="Earl A.M."/>
            <person name="Van Tyne D."/>
            <person name="Lebreton F."/>
            <person name="Saavedra J.T."/>
            <person name="Gilmore M.S."/>
            <person name="Manson Mcguire A."/>
            <person name="Clock S."/>
            <person name="Crupain M."/>
            <person name="Rangan U."/>
            <person name="Young S."/>
            <person name="Abouelleil A."/>
            <person name="Cao P."/>
            <person name="Chapman S.B."/>
            <person name="Griggs A."/>
            <person name="Priest M."/>
            <person name="Shea T."/>
            <person name="Wortman J."/>
            <person name="Nusbaum C."/>
            <person name="Birren B."/>
        </authorList>
    </citation>
    <scope>NUCLEOTIDE SEQUENCE [LARGE SCALE GENOMIC DNA]</scope>
    <source>
        <strain evidence="2 3">4EA1</strain>
    </source>
</reference>
<evidence type="ECO:0000313" key="3">
    <source>
        <dbReference type="Proteomes" id="UP000252797"/>
    </source>
</evidence>
<dbReference type="AlphaFoldDB" id="A0A367CEG6"/>
<gene>
    <name evidence="2" type="ORF">EA71_01780</name>
</gene>
<accession>A0A367CEG6</accession>
<dbReference type="InterPro" id="IPR008964">
    <property type="entry name" value="Invasin/intimin_cell_adhesion"/>
</dbReference>
<dbReference type="RefSeq" id="WP_228012496.1">
    <property type="nucleotide sequence ID" value="NZ_JAANZI010000006.1"/>
</dbReference>
<feature type="domain" description="BIG2" evidence="1">
    <location>
        <begin position="1"/>
        <end position="58"/>
    </location>
</feature>
<organism evidence="2 3">
    <name type="scientific">Enterococcus durans</name>
    <dbReference type="NCBI Taxonomy" id="53345"/>
    <lineage>
        <taxon>Bacteria</taxon>
        <taxon>Bacillati</taxon>
        <taxon>Bacillota</taxon>
        <taxon>Bacilli</taxon>
        <taxon>Lactobacillales</taxon>
        <taxon>Enterococcaceae</taxon>
        <taxon>Enterococcus</taxon>
    </lineage>
</organism>
<proteinExistence type="predicted"/>
<dbReference type="Proteomes" id="UP000252797">
    <property type="component" value="Unassembled WGS sequence"/>
</dbReference>